<dbReference type="OrthoDB" id="10431642at2759"/>
<evidence type="ECO:0008006" key="6">
    <source>
        <dbReference type="Google" id="ProtNLM"/>
    </source>
</evidence>
<keyword evidence="5" id="KW-1185">Reference proteome</keyword>
<reference evidence="4" key="2">
    <citation type="submission" date="2013-07" db="EMBL/GenBank/DDBJ databases">
        <authorList>
            <consortium name="The Broad Institute Genome Sequencing Platform"/>
            <person name="Cuomo C."/>
            <person name="Litvintseva A."/>
            <person name="Chen Y."/>
            <person name="Heitman J."/>
            <person name="Sun S."/>
            <person name="Springer D."/>
            <person name="Dromer F."/>
            <person name="Young S.K."/>
            <person name="Zeng Q."/>
            <person name="Gargeya S."/>
            <person name="Fitzgerald M."/>
            <person name="Abouelleil A."/>
            <person name="Alvarado L."/>
            <person name="Berlin A.M."/>
            <person name="Chapman S.B."/>
            <person name="Dewar J."/>
            <person name="Goldberg J."/>
            <person name="Griggs A."/>
            <person name="Gujja S."/>
            <person name="Hansen M."/>
            <person name="Howarth C."/>
            <person name="Imamovic A."/>
            <person name="Larimer J."/>
            <person name="McCowan C."/>
            <person name="Murphy C."/>
            <person name="Pearson M."/>
            <person name="Priest M."/>
            <person name="Roberts A."/>
            <person name="Saif S."/>
            <person name="Shea T."/>
            <person name="Sykes S."/>
            <person name="Wortman J."/>
            <person name="Nusbaum C."/>
            <person name="Birren B."/>
        </authorList>
    </citation>
    <scope>NUCLEOTIDE SEQUENCE</scope>
    <source>
        <strain evidence="4">CBS 10117</strain>
    </source>
</reference>
<gene>
    <name evidence="3" type="ORF">I303_05282</name>
    <name evidence="4" type="ORF">I303_105270</name>
</gene>
<name>A0A1A6A2Z4_9TREE</name>
<evidence type="ECO:0000256" key="2">
    <source>
        <dbReference type="SAM" id="SignalP"/>
    </source>
</evidence>
<reference evidence="3" key="1">
    <citation type="submission" date="2013-07" db="EMBL/GenBank/DDBJ databases">
        <title>The Genome Sequence of Cryptococcus dejecticola CBS10117.</title>
        <authorList>
            <consortium name="The Broad Institute Genome Sequencing Platform"/>
            <person name="Cuomo C."/>
            <person name="Litvintseva A."/>
            <person name="Chen Y."/>
            <person name="Heitman J."/>
            <person name="Sun S."/>
            <person name="Springer D."/>
            <person name="Dromer F."/>
            <person name="Young S.K."/>
            <person name="Zeng Q."/>
            <person name="Gargeya S."/>
            <person name="Fitzgerald M."/>
            <person name="Abouelleil A."/>
            <person name="Alvarado L."/>
            <person name="Berlin A.M."/>
            <person name="Chapman S.B."/>
            <person name="Dewar J."/>
            <person name="Goldberg J."/>
            <person name="Griggs A."/>
            <person name="Gujja S."/>
            <person name="Hansen M."/>
            <person name="Howarth C."/>
            <person name="Imamovic A."/>
            <person name="Larimer J."/>
            <person name="McCowan C."/>
            <person name="Murphy C."/>
            <person name="Pearson M."/>
            <person name="Priest M."/>
            <person name="Roberts A."/>
            <person name="Saif S."/>
            <person name="Shea T."/>
            <person name="Sykes S."/>
            <person name="Wortman J."/>
            <person name="Nusbaum C."/>
            <person name="Birren B."/>
        </authorList>
    </citation>
    <scope>NUCLEOTIDE SEQUENCE [LARGE SCALE GENOMIC DNA]</scope>
    <source>
        <strain evidence="3">CBS 10117</strain>
    </source>
</reference>
<dbReference type="AlphaFoldDB" id="A0A1A6A2Z4"/>
<dbReference type="VEuPathDB" id="FungiDB:I303_05282"/>
<keyword evidence="2" id="KW-0732">Signal</keyword>
<feature type="chain" id="PRO_5008342053" description="Calpain catalytic domain-containing protein" evidence="2">
    <location>
        <begin position="20"/>
        <end position="249"/>
    </location>
</feature>
<evidence type="ECO:0000313" key="3">
    <source>
        <dbReference type="EMBL" id="OBR84424.1"/>
    </source>
</evidence>
<dbReference type="EMBL" id="KI894032">
    <property type="protein sequence ID" value="OBR84424.1"/>
    <property type="molecule type" value="Genomic_DNA"/>
</dbReference>
<organism evidence="3">
    <name type="scientific">Kwoniella dejecticola CBS 10117</name>
    <dbReference type="NCBI Taxonomy" id="1296121"/>
    <lineage>
        <taxon>Eukaryota</taxon>
        <taxon>Fungi</taxon>
        <taxon>Dikarya</taxon>
        <taxon>Basidiomycota</taxon>
        <taxon>Agaricomycotina</taxon>
        <taxon>Tremellomycetes</taxon>
        <taxon>Tremellales</taxon>
        <taxon>Cryptococcaceae</taxon>
        <taxon>Kwoniella</taxon>
    </lineage>
</organism>
<dbReference type="KEGG" id="kdj:28968981"/>
<evidence type="ECO:0000313" key="5">
    <source>
        <dbReference type="Proteomes" id="UP000078595"/>
    </source>
</evidence>
<feature type="region of interest" description="Disordered" evidence="1">
    <location>
        <begin position="25"/>
        <end position="47"/>
    </location>
</feature>
<reference evidence="4" key="3">
    <citation type="submission" date="2024-02" db="EMBL/GenBank/DDBJ databases">
        <title>Comparative genomics of Cryptococcus and Kwoniella reveals pathogenesis evolution and contrasting modes of karyotype evolution via chromosome fusion or intercentromeric recombination.</title>
        <authorList>
            <person name="Coelho M.A."/>
            <person name="David-Palma M."/>
            <person name="Shea T."/>
            <person name="Bowers K."/>
            <person name="McGinley-Smith S."/>
            <person name="Mohammad A.W."/>
            <person name="Gnirke A."/>
            <person name="Yurkov A.M."/>
            <person name="Nowrousian M."/>
            <person name="Sun S."/>
            <person name="Cuomo C.A."/>
            <person name="Heitman J."/>
        </authorList>
    </citation>
    <scope>NUCLEOTIDE SEQUENCE</scope>
    <source>
        <strain evidence="4">CBS 10117</strain>
    </source>
</reference>
<evidence type="ECO:0000313" key="4">
    <source>
        <dbReference type="EMBL" id="WWC62673.1"/>
    </source>
</evidence>
<protein>
    <recommendedName>
        <fullName evidence="6">Calpain catalytic domain-containing protein</fullName>
    </recommendedName>
</protein>
<dbReference type="EMBL" id="CP144535">
    <property type="protein sequence ID" value="WWC62673.1"/>
    <property type="molecule type" value="Genomic_DNA"/>
</dbReference>
<evidence type="ECO:0000256" key="1">
    <source>
        <dbReference type="SAM" id="MobiDB-lite"/>
    </source>
</evidence>
<dbReference type="RefSeq" id="XP_018262266.1">
    <property type="nucleotide sequence ID" value="XM_018408575.1"/>
</dbReference>
<feature type="signal peptide" evidence="2">
    <location>
        <begin position="1"/>
        <end position="19"/>
    </location>
</feature>
<accession>A0A1A6A2Z4</accession>
<dbReference type="GeneID" id="28968981"/>
<dbReference type="Proteomes" id="UP000078595">
    <property type="component" value="Chromosome 6"/>
</dbReference>
<sequence length="249" mass="28168">MTSTIKFIFVLATAFSVLATPLQQDSSPDLVKRDDPPSLWGPDGPKKEDIWQGPHTDWLQCGAAKLASMDEWDIRSRFSLNKDLGAKSRTRGKVELYHDTKFWQQRDVNFNVDMLKDNSVNTDADKHWWPAALEVAAGLILDKKVDDKNINAVVGLRLLTGRPAQTKKLEGDNEQVRAELWNVLLAANKTPTCIWKSDRWMGVLSAKDVTETEQGQITMYDTWDHKEVTEGIDAVYKATTYYSKLDAPL</sequence>
<proteinExistence type="predicted"/>